<protein>
    <submittedName>
        <fullName evidence="1">Uncharacterized protein</fullName>
    </submittedName>
</protein>
<dbReference type="AlphaFoldDB" id="A0A7T8GLF7"/>
<sequence>MDYLTEEEAALKYISKERSVRMRAPHSPSANSHISTRDIFRTITTELRTRHTKRLNP</sequence>
<accession>A0A7T8GLF7</accession>
<evidence type="ECO:0000313" key="1">
    <source>
        <dbReference type="EMBL" id="QQP31593.1"/>
    </source>
</evidence>
<gene>
    <name evidence="1" type="ORF">FKW44_025246</name>
</gene>
<organism evidence="1 2">
    <name type="scientific">Caligus rogercresseyi</name>
    <name type="common">Sea louse</name>
    <dbReference type="NCBI Taxonomy" id="217165"/>
    <lineage>
        <taxon>Eukaryota</taxon>
        <taxon>Metazoa</taxon>
        <taxon>Ecdysozoa</taxon>
        <taxon>Arthropoda</taxon>
        <taxon>Crustacea</taxon>
        <taxon>Multicrustacea</taxon>
        <taxon>Hexanauplia</taxon>
        <taxon>Copepoda</taxon>
        <taxon>Siphonostomatoida</taxon>
        <taxon>Caligidae</taxon>
        <taxon>Caligus</taxon>
    </lineage>
</organism>
<dbReference type="EMBL" id="CP045910">
    <property type="protein sequence ID" value="QQP31593.1"/>
    <property type="molecule type" value="Genomic_DNA"/>
</dbReference>
<evidence type="ECO:0000313" key="2">
    <source>
        <dbReference type="Proteomes" id="UP000595437"/>
    </source>
</evidence>
<reference evidence="2" key="1">
    <citation type="submission" date="2021-01" db="EMBL/GenBank/DDBJ databases">
        <title>Caligus Genome Assembly.</title>
        <authorList>
            <person name="Gallardo-Escarate C."/>
        </authorList>
    </citation>
    <scope>NUCLEOTIDE SEQUENCE [LARGE SCALE GENOMIC DNA]</scope>
</reference>
<name>A0A7T8GLF7_CALRO</name>
<keyword evidence="2" id="KW-1185">Reference proteome</keyword>
<dbReference type="Proteomes" id="UP000595437">
    <property type="component" value="Chromosome 21"/>
</dbReference>
<proteinExistence type="predicted"/>